<accession>A0ABQ1T4I4</accession>
<dbReference type="RefSeq" id="WP_036967268.1">
    <property type="nucleotide sequence ID" value="NZ_BMIT01000001.1"/>
</dbReference>
<organism evidence="1 2">
    <name type="scientific">Pseudoalteromonas gelatinilytica</name>
    <dbReference type="NCBI Taxonomy" id="1703256"/>
    <lineage>
        <taxon>Bacteria</taxon>
        <taxon>Pseudomonadati</taxon>
        <taxon>Pseudomonadota</taxon>
        <taxon>Gammaproteobacteria</taxon>
        <taxon>Alteromonadales</taxon>
        <taxon>Pseudoalteromonadaceae</taxon>
        <taxon>Pseudoalteromonas</taxon>
    </lineage>
</organism>
<name>A0ABQ1T4I4_9GAMM</name>
<sequence length="440" mass="49577">MSGGWRTLADGRRIFIPGASNYSAKRTAPQKKAAGIKKINLPANTYSSSSGYTTPNAMCPVCGATVFYYEHPNGARVFFDELGPPWPKHPCTSVHSSLSFSQPRKIAEKPDWELKKWQPAFYIAHVVFAEGKKLRLKVKTEKQELIAEIEMSKLKHFFNLDKHIASYLFQVNVNGAVCKIQFNDGFYAFEANAKKPSTVSIPLSSIKAKRANKFIKGNSSIPFKRLKLTEVISTQDLGTSTKFNFKYLAHNYELTFTNKSLNKKLGKDWHNTKLKIYFCPPKKKSKNSGTAYIVSQDLAYISKPIPLNLKNKWCITQNLISNPVVDFTTPKFLRLEGTYRNKRIKSELRRNSKTAENLLIYLEGAISSELYLDSNSNLYSENQRLGKITIVTKYTSIKGSSYSTIESMIERKLSNTKNGSMAYSLKSALDISKKSTSPSA</sequence>
<proteinExistence type="predicted"/>
<evidence type="ECO:0000313" key="2">
    <source>
        <dbReference type="Proteomes" id="UP000638462"/>
    </source>
</evidence>
<evidence type="ECO:0000313" key="1">
    <source>
        <dbReference type="EMBL" id="GGE79909.1"/>
    </source>
</evidence>
<reference evidence="2" key="1">
    <citation type="journal article" date="2019" name="Int. J. Syst. Evol. Microbiol.">
        <title>The Global Catalogue of Microorganisms (GCM) 10K type strain sequencing project: providing services to taxonomists for standard genome sequencing and annotation.</title>
        <authorList>
            <consortium name="The Broad Institute Genomics Platform"/>
            <consortium name="The Broad Institute Genome Sequencing Center for Infectious Disease"/>
            <person name="Wu L."/>
            <person name="Ma J."/>
        </authorList>
    </citation>
    <scope>NUCLEOTIDE SEQUENCE [LARGE SCALE GENOMIC DNA]</scope>
    <source>
        <strain evidence="2">CGMCC 1.15394</strain>
    </source>
</reference>
<dbReference type="Proteomes" id="UP000638462">
    <property type="component" value="Unassembled WGS sequence"/>
</dbReference>
<comment type="caution">
    <text evidence="1">The sequence shown here is derived from an EMBL/GenBank/DDBJ whole genome shotgun (WGS) entry which is preliminary data.</text>
</comment>
<keyword evidence="2" id="KW-1185">Reference proteome</keyword>
<dbReference type="EMBL" id="BMIT01000001">
    <property type="protein sequence ID" value="GGE79909.1"/>
    <property type="molecule type" value="Genomic_DNA"/>
</dbReference>
<gene>
    <name evidence="1" type="ORF">GCM10008027_00740</name>
</gene>
<protein>
    <submittedName>
        <fullName evidence="1">Uncharacterized protein</fullName>
    </submittedName>
</protein>